<comment type="caution">
    <text evidence="1">The sequence shown here is derived from an EMBL/GenBank/DDBJ whole genome shotgun (WGS) entry which is preliminary data.</text>
</comment>
<name>A0ACB8XYR3_9ASTR</name>
<gene>
    <name evidence="1" type="ORF">L1987_85854</name>
</gene>
<proteinExistence type="predicted"/>
<protein>
    <submittedName>
        <fullName evidence="1">Uncharacterized protein</fullName>
    </submittedName>
</protein>
<reference evidence="1 2" key="2">
    <citation type="journal article" date="2022" name="Mol. Ecol. Resour.">
        <title>The genomes of chicory, endive, great burdock and yacon provide insights into Asteraceae paleo-polyploidization history and plant inulin production.</title>
        <authorList>
            <person name="Fan W."/>
            <person name="Wang S."/>
            <person name="Wang H."/>
            <person name="Wang A."/>
            <person name="Jiang F."/>
            <person name="Liu H."/>
            <person name="Zhao H."/>
            <person name="Xu D."/>
            <person name="Zhang Y."/>
        </authorList>
    </citation>
    <scope>NUCLEOTIDE SEQUENCE [LARGE SCALE GENOMIC DNA]</scope>
    <source>
        <strain evidence="2">cv. Yunnan</strain>
        <tissue evidence="1">Leaves</tissue>
    </source>
</reference>
<organism evidence="1 2">
    <name type="scientific">Smallanthus sonchifolius</name>
    <dbReference type="NCBI Taxonomy" id="185202"/>
    <lineage>
        <taxon>Eukaryota</taxon>
        <taxon>Viridiplantae</taxon>
        <taxon>Streptophyta</taxon>
        <taxon>Embryophyta</taxon>
        <taxon>Tracheophyta</taxon>
        <taxon>Spermatophyta</taxon>
        <taxon>Magnoliopsida</taxon>
        <taxon>eudicotyledons</taxon>
        <taxon>Gunneridae</taxon>
        <taxon>Pentapetalae</taxon>
        <taxon>asterids</taxon>
        <taxon>campanulids</taxon>
        <taxon>Asterales</taxon>
        <taxon>Asteraceae</taxon>
        <taxon>Asteroideae</taxon>
        <taxon>Heliantheae alliance</taxon>
        <taxon>Millerieae</taxon>
        <taxon>Smallanthus</taxon>
    </lineage>
</organism>
<reference evidence="2" key="1">
    <citation type="journal article" date="2022" name="Mol. Ecol. Resour.">
        <title>The genomes of chicory, endive, great burdock and yacon provide insights into Asteraceae palaeo-polyploidization history and plant inulin production.</title>
        <authorList>
            <person name="Fan W."/>
            <person name="Wang S."/>
            <person name="Wang H."/>
            <person name="Wang A."/>
            <person name="Jiang F."/>
            <person name="Liu H."/>
            <person name="Zhao H."/>
            <person name="Xu D."/>
            <person name="Zhang Y."/>
        </authorList>
    </citation>
    <scope>NUCLEOTIDE SEQUENCE [LARGE SCALE GENOMIC DNA]</scope>
    <source>
        <strain evidence="2">cv. Yunnan</strain>
    </source>
</reference>
<evidence type="ECO:0000313" key="2">
    <source>
        <dbReference type="Proteomes" id="UP001056120"/>
    </source>
</evidence>
<dbReference type="Proteomes" id="UP001056120">
    <property type="component" value="Linkage Group LG29"/>
</dbReference>
<dbReference type="EMBL" id="CM042046">
    <property type="protein sequence ID" value="KAI3676251.1"/>
    <property type="molecule type" value="Genomic_DNA"/>
</dbReference>
<evidence type="ECO:0000313" key="1">
    <source>
        <dbReference type="EMBL" id="KAI3676251.1"/>
    </source>
</evidence>
<sequence>MERSEETKCSKTSLDSYPNEEEEEEENESKEVVELKDGGSSSNSTVEESEKKPSVRPYVRSKMPRLRWTNDLHLRFVQAVERLGGQDKATPKLVLQLMNVKGLHIAHVKSHLQMYRSKKFEDPNQGLFIHIAVPDPRIEGGDPNIYNLSQLQMLQCYNRTFDSNTFRYEDASFYNQDWLHNALKEHCSFEKAKPRFYNIASDRILAINRVGQTSRSLQTNHMPPNEQITCPIQEVNDSFKLRMSEKKEMLQGLYPKLPNSTFNLNTFKVQEHQLIPIDLESTSPGMTKGTKRKASDVNLDLNLSLEVHSGHADSPKGSEGDNGEGEEGNLSLSLYSPSLSRIRNKLIRDDDRCNDQKAKRASTLDLTMNETKF</sequence>
<keyword evidence="2" id="KW-1185">Reference proteome</keyword>
<accession>A0ACB8XYR3</accession>